<keyword evidence="3 9" id="KW-0547">Nucleotide-binding</keyword>
<dbReference type="Gene3D" id="3.40.50.720">
    <property type="entry name" value="NAD(P)-binding Rossmann-like Domain"/>
    <property type="match status" value="1"/>
</dbReference>
<dbReference type="AlphaFoldDB" id="A0A498C711"/>
<protein>
    <recommendedName>
        <fullName evidence="9">UDP-N-acetylmuramate--L-alanyl-gamma-D-glutamyl-meso-2,6-diaminoheptandioate ligase</fullName>
        <ecNumber evidence="9">6.3.2.45</ecNumber>
    </recommendedName>
    <alternativeName>
        <fullName evidence="9">Murein peptide ligase</fullName>
    </alternativeName>
    <alternativeName>
        <fullName evidence="9">UDP-N-acetylmuramate:L-alanyl-gamma-D-glutamyl-meso-diaminopimelate ligase</fullName>
    </alternativeName>
</protein>
<dbReference type="InterPro" id="IPR004101">
    <property type="entry name" value="Mur_ligase_C"/>
</dbReference>
<keyword evidence="2 9" id="KW-0132">Cell division</keyword>
<dbReference type="HAMAP" id="MF_02020">
    <property type="entry name" value="Mpl"/>
    <property type="match status" value="1"/>
</dbReference>
<keyword evidence="9" id="KW-0460">Magnesium</keyword>
<dbReference type="SUPFAM" id="SSF53623">
    <property type="entry name" value="MurD-like peptide ligases, catalytic domain"/>
    <property type="match status" value="1"/>
</dbReference>
<dbReference type="InterPro" id="IPR050061">
    <property type="entry name" value="MurCDEF_pg_biosynth"/>
</dbReference>
<evidence type="ECO:0000256" key="6">
    <source>
        <dbReference type="ARBA" id="ARBA00022984"/>
    </source>
</evidence>
<evidence type="ECO:0000256" key="8">
    <source>
        <dbReference type="ARBA" id="ARBA00023316"/>
    </source>
</evidence>
<dbReference type="Pfam" id="PF08245">
    <property type="entry name" value="Mur_ligase_M"/>
    <property type="match status" value="1"/>
</dbReference>
<dbReference type="Gene3D" id="3.90.190.20">
    <property type="entry name" value="Mur ligase, C-terminal domain"/>
    <property type="match status" value="1"/>
</dbReference>
<keyword evidence="4 9" id="KW-0067">ATP-binding</keyword>
<keyword evidence="14" id="KW-1185">Reference proteome</keyword>
<keyword evidence="5 9" id="KW-0133">Cell shape</keyword>
<organism evidence="13 14">
    <name type="scientific">Alkalispirillum mobile</name>
    <dbReference type="NCBI Taxonomy" id="85925"/>
    <lineage>
        <taxon>Bacteria</taxon>
        <taxon>Pseudomonadati</taxon>
        <taxon>Pseudomonadota</taxon>
        <taxon>Gammaproteobacteria</taxon>
        <taxon>Chromatiales</taxon>
        <taxon>Ectothiorhodospiraceae</taxon>
        <taxon>Alkalispirillum</taxon>
    </lineage>
</organism>
<evidence type="ECO:0000256" key="1">
    <source>
        <dbReference type="ARBA" id="ARBA00022598"/>
    </source>
</evidence>
<comment type="caution">
    <text evidence="13">The sequence shown here is derived from an EMBL/GenBank/DDBJ whole genome shotgun (WGS) entry which is preliminary data.</text>
</comment>
<evidence type="ECO:0000256" key="9">
    <source>
        <dbReference type="HAMAP-Rule" id="MF_02020"/>
    </source>
</evidence>
<evidence type="ECO:0000259" key="11">
    <source>
        <dbReference type="Pfam" id="PF02875"/>
    </source>
</evidence>
<evidence type="ECO:0000313" key="13">
    <source>
        <dbReference type="EMBL" id="RLK51143.1"/>
    </source>
</evidence>
<comment type="cofactor">
    <cofactor evidence="9">
        <name>Mg(2+)</name>
        <dbReference type="ChEBI" id="CHEBI:18420"/>
    </cofactor>
</comment>
<dbReference type="SUPFAM" id="SSF53244">
    <property type="entry name" value="MurD-like peptide ligases, peptide-binding domain"/>
    <property type="match status" value="1"/>
</dbReference>
<dbReference type="NCBIfam" id="TIGR01081">
    <property type="entry name" value="mpl"/>
    <property type="match status" value="1"/>
</dbReference>
<proteinExistence type="inferred from homology"/>
<accession>A0A498C711</accession>
<evidence type="ECO:0000256" key="3">
    <source>
        <dbReference type="ARBA" id="ARBA00022741"/>
    </source>
</evidence>
<keyword evidence="8 9" id="KW-0961">Cell wall biogenesis/degradation</keyword>
<sequence length="455" mass="48559">MHLHILGICGTFMGGLALLAREAGYTVSGSDQGIYPPMSAMLAEQAVDLREGYHAEHLEGPPAPDQVIVGNALSRGNPAVEHALDKGMSYTSGPQWLGEHLLQGRWVLAVAGTHGKTTTASLLAWILEYAGLEPGFLVGGVPANFGRSARLGGGPFFVIEADEYDSAFFDKRSKFVHFRPRTLVINNIEFDHADIFPDLAAIQRQFHHLVRTVPGQGLIIANQDQASVAETLDQGCWTPVLGLGTGVDSDWRYRVNDSGDLLLRGPDGAEHCARLPLPGLHNAANCAAALLAARHAGVPLATGLAALEGFRGVKRRLELRGEAGGVRVYDDFAHHPTAIRATLEAMRPGPGRLLAVLEPRSNTMRMGLHRDQLRTALAPADAVFALQGTGLDWRVADALHGMEPAATVADSVEGLVQEIREKARAGDRVVVMSNGAFGGIHTRLLAALAPQEVSS</sequence>
<dbReference type="GO" id="GO:0009252">
    <property type="term" value="P:peptidoglycan biosynthetic process"/>
    <property type="evidence" value="ECO:0007669"/>
    <property type="project" value="UniProtKB-UniRule"/>
</dbReference>
<evidence type="ECO:0000256" key="7">
    <source>
        <dbReference type="ARBA" id="ARBA00023306"/>
    </source>
</evidence>
<evidence type="ECO:0000256" key="5">
    <source>
        <dbReference type="ARBA" id="ARBA00022960"/>
    </source>
</evidence>
<comment type="similarity">
    <text evidence="9">Belongs to the MurCDEF family. Mpl subfamily.</text>
</comment>
<comment type="function">
    <text evidence="9">Reutilizes the intact tripeptide L-alanyl-gamma-D-glutamyl-meso-diaminopimelate by linking it to UDP-N-acetylmuramate.</text>
</comment>
<evidence type="ECO:0000256" key="4">
    <source>
        <dbReference type="ARBA" id="ARBA00022840"/>
    </source>
</evidence>
<evidence type="ECO:0000256" key="2">
    <source>
        <dbReference type="ARBA" id="ARBA00022618"/>
    </source>
</evidence>
<keyword evidence="1 9" id="KW-0436">Ligase</keyword>
<dbReference type="Gene3D" id="3.40.1190.10">
    <property type="entry name" value="Mur-like, catalytic domain"/>
    <property type="match status" value="1"/>
</dbReference>
<keyword evidence="6 9" id="KW-0573">Peptidoglycan synthesis</keyword>
<evidence type="ECO:0000313" key="14">
    <source>
        <dbReference type="Proteomes" id="UP000275461"/>
    </source>
</evidence>
<dbReference type="GO" id="GO:0009254">
    <property type="term" value="P:peptidoglycan turnover"/>
    <property type="evidence" value="ECO:0007669"/>
    <property type="project" value="UniProtKB-UniRule"/>
</dbReference>
<name>A0A498C711_9GAMM</name>
<dbReference type="Pfam" id="PF01225">
    <property type="entry name" value="Mur_ligase"/>
    <property type="match status" value="1"/>
</dbReference>
<feature type="domain" description="Mur ligase N-terminal catalytic" evidence="10">
    <location>
        <begin position="2"/>
        <end position="102"/>
    </location>
</feature>
<dbReference type="OrthoDB" id="9804126at2"/>
<dbReference type="Proteomes" id="UP000275461">
    <property type="component" value="Unassembled WGS sequence"/>
</dbReference>
<feature type="domain" description="Mur ligase C-terminal" evidence="11">
    <location>
        <begin position="315"/>
        <end position="435"/>
    </location>
</feature>
<evidence type="ECO:0000259" key="12">
    <source>
        <dbReference type="Pfam" id="PF08245"/>
    </source>
</evidence>
<comment type="catalytic activity">
    <reaction evidence="9">
        <text>UDP-N-acetyl-alpha-D-muramate + L-alanyl-gamma-D-glutamyl-meso-2,6-diaminopimelate + ATP = UDP-N-acetyl-alpha-D-muramoyl-L-alanyl-gamma-D-glutamyl-meso-2,6-diaminopimelate + ADP + phosphate + H(+)</text>
        <dbReference type="Rhea" id="RHEA:29563"/>
        <dbReference type="ChEBI" id="CHEBI:15378"/>
        <dbReference type="ChEBI" id="CHEBI:30616"/>
        <dbReference type="ChEBI" id="CHEBI:43474"/>
        <dbReference type="ChEBI" id="CHEBI:61401"/>
        <dbReference type="ChEBI" id="CHEBI:70757"/>
        <dbReference type="ChEBI" id="CHEBI:83905"/>
        <dbReference type="ChEBI" id="CHEBI:456216"/>
        <dbReference type="EC" id="6.3.2.45"/>
    </reaction>
</comment>
<dbReference type="SUPFAM" id="SSF51984">
    <property type="entry name" value="MurCD N-terminal domain"/>
    <property type="match status" value="1"/>
</dbReference>
<reference evidence="13 14" key="1">
    <citation type="submission" date="2018-10" db="EMBL/GenBank/DDBJ databases">
        <title>Genomic Encyclopedia of Type Strains, Phase IV (KMG-IV): sequencing the most valuable type-strain genomes for metagenomic binning, comparative biology and taxonomic classification.</title>
        <authorList>
            <person name="Goeker M."/>
        </authorList>
    </citation>
    <scope>NUCLEOTIDE SEQUENCE [LARGE SCALE GENOMIC DNA]</scope>
    <source>
        <strain evidence="13 14">DSM 12769</strain>
    </source>
</reference>
<dbReference type="PANTHER" id="PTHR43445:SF5">
    <property type="entry name" value="UDP-N-ACETYLMURAMATE--L-ALANYL-GAMMA-D-GLUTAMYL-MESO-2,6-DIAMINOHEPTANDIOATE LIGASE"/>
    <property type="match status" value="1"/>
</dbReference>
<feature type="binding site" evidence="9">
    <location>
        <begin position="112"/>
        <end position="118"/>
    </location>
    <ligand>
        <name>ATP</name>
        <dbReference type="ChEBI" id="CHEBI:30616"/>
    </ligand>
</feature>
<dbReference type="Pfam" id="PF02875">
    <property type="entry name" value="Mur_ligase_C"/>
    <property type="match status" value="1"/>
</dbReference>
<dbReference type="GO" id="GO:0106418">
    <property type="term" value="F:UDP-N-acetylmuramate-L-alanyl-gamma-D-glutamyl-meso-2,6-diaminoheptanedioate ligase activity"/>
    <property type="evidence" value="ECO:0007669"/>
    <property type="project" value="UniProtKB-EC"/>
</dbReference>
<dbReference type="UniPathway" id="UPA00544"/>
<feature type="domain" description="Mur ligase central" evidence="12">
    <location>
        <begin position="110"/>
        <end position="293"/>
    </location>
</feature>
<dbReference type="RefSeq" id="WP_121441574.1">
    <property type="nucleotide sequence ID" value="NZ_RCDA01000001.1"/>
</dbReference>
<keyword evidence="7 9" id="KW-0131">Cell cycle</keyword>
<dbReference type="PANTHER" id="PTHR43445">
    <property type="entry name" value="UDP-N-ACETYLMURAMATE--L-ALANINE LIGASE-RELATED"/>
    <property type="match status" value="1"/>
</dbReference>
<dbReference type="EC" id="6.3.2.45" evidence="9"/>
<evidence type="ECO:0000259" key="10">
    <source>
        <dbReference type="Pfam" id="PF01225"/>
    </source>
</evidence>
<dbReference type="GO" id="GO:0008360">
    <property type="term" value="P:regulation of cell shape"/>
    <property type="evidence" value="ECO:0007669"/>
    <property type="project" value="UniProtKB-KW"/>
</dbReference>
<dbReference type="InterPro" id="IPR005757">
    <property type="entry name" value="Mpl"/>
</dbReference>
<dbReference type="GO" id="GO:0005524">
    <property type="term" value="F:ATP binding"/>
    <property type="evidence" value="ECO:0007669"/>
    <property type="project" value="UniProtKB-UniRule"/>
</dbReference>
<dbReference type="GO" id="GO:0071555">
    <property type="term" value="P:cell wall organization"/>
    <property type="evidence" value="ECO:0007669"/>
    <property type="project" value="UniProtKB-KW"/>
</dbReference>
<dbReference type="InterPro" id="IPR013221">
    <property type="entry name" value="Mur_ligase_cen"/>
</dbReference>
<gene>
    <name evidence="9" type="primary">mpl</name>
    <name evidence="13" type="ORF">DFR31_1059</name>
</gene>
<dbReference type="InterPro" id="IPR036615">
    <property type="entry name" value="Mur_ligase_C_dom_sf"/>
</dbReference>
<dbReference type="InterPro" id="IPR036565">
    <property type="entry name" value="Mur-like_cat_sf"/>
</dbReference>
<dbReference type="GO" id="GO:0051301">
    <property type="term" value="P:cell division"/>
    <property type="evidence" value="ECO:0007669"/>
    <property type="project" value="UniProtKB-KW"/>
</dbReference>
<dbReference type="EMBL" id="RCDA01000001">
    <property type="protein sequence ID" value="RLK51143.1"/>
    <property type="molecule type" value="Genomic_DNA"/>
</dbReference>
<dbReference type="InterPro" id="IPR000713">
    <property type="entry name" value="Mur_ligase_N"/>
</dbReference>
<comment type="pathway">
    <text evidence="9">Cell wall biogenesis; peptidoglycan recycling.</text>
</comment>